<dbReference type="AlphaFoldDB" id="A0A9X1ZZJ6"/>
<keyword evidence="1" id="KW-1133">Transmembrane helix</keyword>
<keyword evidence="1" id="KW-0472">Membrane</keyword>
<protein>
    <submittedName>
        <fullName evidence="2">Uncharacterized protein</fullName>
    </submittedName>
</protein>
<dbReference type="Proteomes" id="UP001139521">
    <property type="component" value="Unassembled WGS sequence"/>
</dbReference>
<dbReference type="EMBL" id="JAKHSK010000046">
    <property type="protein sequence ID" value="MCL6220598.1"/>
    <property type="molecule type" value="Genomic_DNA"/>
</dbReference>
<feature type="transmembrane region" description="Helical" evidence="1">
    <location>
        <begin position="6"/>
        <end position="23"/>
    </location>
</feature>
<reference evidence="2" key="1">
    <citation type="submission" date="2022-01" db="EMBL/GenBank/DDBJ databases">
        <title>Genome sequencing of Zunongwangia sp. M21534 genome.</title>
        <authorList>
            <person name="Chen Y."/>
            <person name="Dong C."/>
            <person name="Shao Z."/>
        </authorList>
    </citation>
    <scope>NUCLEOTIDE SEQUENCE</scope>
    <source>
        <strain evidence="2">MCCC M21534</strain>
    </source>
</reference>
<keyword evidence="3" id="KW-1185">Reference proteome</keyword>
<sequence length="155" mass="17719">MKNKKLTYILIPLVLIIWGYLIYKIVSGLTGGDNEIIVPKNQSLLALPDTLGSEPKEIFVLKEVARDPFLNIVYTKPVMSRIKKRFQKKINWPEIRYLGLVSNESDKKSVGLIEIEGNNFFFEKGDSNQDITLIKIDKNQVVLVYKGGRKVYSKS</sequence>
<dbReference type="RefSeq" id="WP_249603291.1">
    <property type="nucleotide sequence ID" value="NZ_JAKHSK010000046.1"/>
</dbReference>
<comment type="caution">
    <text evidence="2">The sequence shown here is derived from an EMBL/GenBank/DDBJ whole genome shotgun (WGS) entry which is preliminary data.</text>
</comment>
<gene>
    <name evidence="2" type="ORF">L1967_20080</name>
</gene>
<organism evidence="2 3">
    <name type="scientific">Zunongwangia pacifica</name>
    <dbReference type="NCBI Taxonomy" id="2911062"/>
    <lineage>
        <taxon>Bacteria</taxon>
        <taxon>Pseudomonadati</taxon>
        <taxon>Bacteroidota</taxon>
        <taxon>Flavobacteriia</taxon>
        <taxon>Flavobacteriales</taxon>
        <taxon>Flavobacteriaceae</taxon>
        <taxon>Zunongwangia</taxon>
    </lineage>
</organism>
<evidence type="ECO:0000313" key="2">
    <source>
        <dbReference type="EMBL" id="MCL6220598.1"/>
    </source>
</evidence>
<evidence type="ECO:0000313" key="3">
    <source>
        <dbReference type="Proteomes" id="UP001139521"/>
    </source>
</evidence>
<proteinExistence type="predicted"/>
<accession>A0A9X1ZZJ6</accession>
<keyword evidence="1" id="KW-0812">Transmembrane</keyword>
<evidence type="ECO:0000256" key="1">
    <source>
        <dbReference type="SAM" id="Phobius"/>
    </source>
</evidence>
<name>A0A9X1ZZJ6_9FLAO</name>